<dbReference type="EMBL" id="BQNJ01000001">
    <property type="protein sequence ID" value="GKG99851.1"/>
    <property type="molecule type" value="Genomic_DNA"/>
</dbReference>
<dbReference type="GO" id="GO:0055085">
    <property type="term" value="P:transmembrane transport"/>
    <property type="evidence" value="ECO:0007669"/>
    <property type="project" value="InterPro"/>
</dbReference>
<evidence type="ECO:0000256" key="6">
    <source>
        <dbReference type="ARBA" id="ARBA00023136"/>
    </source>
</evidence>
<dbReference type="Proteomes" id="UP000434223">
    <property type="component" value="Unassembled WGS sequence"/>
</dbReference>
<evidence type="ECO:0000259" key="8">
    <source>
        <dbReference type="PROSITE" id="PS50928"/>
    </source>
</evidence>
<dbReference type="Proteomes" id="UP001055091">
    <property type="component" value="Unassembled WGS sequence"/>
</dbReference>
<keyword evidence="2 7" id="KW-0813">Transport</keyword>
<evidence type="ECO:0000313" key="9">
    <source>
        <dbReference type="EMBL" id="GKG99851.1"/>
    </source>
</evidence>
<keyword evidence="4 7" id="KW-0812">Transmembrane</keyword>
<dbReference type="EMBL" id="WNME01000043">
    <property type="protein sequence ID" value="MUB67067.1"/>
    <property type="molecule type" value="Genomic_DNA"/>
</dbReference>
<protein>
    <submittedName>
        <fullName evidence="10">ABC transporter permease subunit</fullName>
    </submittedName>
    <submittedName>
        <fullName evidence="9">Sn-glycerol-3-phosphate transport system permease protein UgpE</fullName>
    </submittedName>
</protein>
<evidence type="ECO:0000256" key="2">
    <source>
        <dbReference type="ARBA" id="ARBA00022448"/>
    </source>
</evidence>
<dbReference type="GeneID" id="93151285"/>
<proteinExistence type="inferred from homology"/>
<dbReference type="InterPro" id="IPR000515">
    <property type="entry name" value="MetI-like"/>
</dbReference>
<evidence type="ECO:0000256" key="7">
    <source>
        <dbReference type="RuleBase" id="RU363032"/>
    </source>
</evidence>
<reference evidence="9" key="2">
    <citation type="submission" date="2022-01" db="EMBL/GenBank/DDBJ databases">
        <title>Novel bile acid biosynthetic pathways are enriched in the microbiome of centenarians.</title>
        <authorList>
            <person name="Sato Y."/>
            <person name="Atarashi K."/>
            <person name="Plichta R.D."/>
            <person name="Arai Y."/>
            <person name="Sasajima S."/>
            <person name="Kearney M.S."/>
            <person name="Suda W."/>
            <person name="Takeshita K."/>
            <person name="Sasaki T."/>
            <person name="Okamoto S."/>
            <person name="Skelly N.A."/>
            <person name="Okamura Y."/>
            <person name="Vlamakis H."/>
            <person name="Li Y."/>
            <person name="Tanoue T."/>
            <person name="Takei H."/>
            <person name="Nittono H."/>
            <person name="Narushima S."/>
            <person name="Irie J."/>
            <person name="Itoh H."/>
            <person name="Moriya K."/>
            <person name="Sugiura Y."/>
            <person name="Suematsu M."/>
            <person name="Moritoki N."/>
            <person name="Shibata S."/>
            <person name="Littman R.D."/>
            <person name="Fischbach A.M."/>
            <person name="Uwamino Y."/>
            <person name="Inoue T."/>
            <person name="Honda A."/>
            <person name="Hattori M."/>
            <person name="Murai T."/>
            <person name="Xavier J.R."/>
            <person name="Hirose N."/>
            <person name="Honda K."/>
        </authorList>
    </citation>
    <scope>NUCLEOTIDE SEQUENCE</scope>
    <source>
        <strain evidence="9">CE91-St55</strain>
    </source>
</reference>
<organism evidence="10 11">
    <name type="scientific">Hungatella hathewayi</name>
    <dbReference type="NCBI Taxonomy" id="154046"/>
    <lineage>
        <taxon>Bacteria</taxon>
        <taxon>Bacillati</taxon>
        <taxon>Bacillota</taxon>
        <taxon>Clostridia</taxon>
        <taxon>Lachnospirales</taxon>
        <taxon>Lachnospiraceae</taxon>
        <taxon>Hungatella</taxon>
    </lineage>
</organism>
<comment type="caution">
    <text evidence="10">The sequence shown here is derived from an EMBL/GenBank/DDBJ whole genome shotgun (WGS) entry which is preliminary data.</text>
</comment>
<accession>A0A174XHJ3</accession>
<keyword evidence="3" id="KW-1003">Cell membrane</keyword>
<name>A0A174XHJ3_9FIRM</name>
<keyword evidence="6 7" id="KW-0472">Membrane</keyword>
<dbReference type="Pfam" id="PF00528">
    <property type="entry name" value="BPD_transp_1"/>
    <property type="match status" value="1"/>
</dbReference>
<evidence type="ECO:0000313" key="10">
    <source>
        <dbReference type="EMBL" id="MUB67067.1"/>
    </source>
</evidence>
<dbReference type="SUPFAM" id="SSF161098">
    <property type="entry name" value="MetI-like"/>
    <property type="match status" value="1"/>
</dbReference>
<comment type="similarity">
    <text evidence="7">Belongs to the binding-protein-dependent transport system permease family.</text>
</comment>
<dbReference type="Gene3D" id="1.10.3720.10">
    <property type="entry name" value="MetI-like"/>
    <property type="match status" value="1"/>
</dbReference>
<dbReference type="AlphaFoldDB" id="A0A174XHJ3"/>
<feature type="transmembrane region" description="Helical" evidence="7">
    <location>
        <begin position="108"/>
        <end position="130"/>
    </location>
</feature>
<evidence type="ECO:0000256" key="1">
    <source>
        <dbReference type="ARBA" id="ARBA00004651"/>
    </source>
</evidence>
<dbReference type="CDD" id="cd06261">
    <property type="entry name" value="TM_PBP2"/>
    <property type="match status" value="1"/>
</dbReference>
<evidence type="ECO:0000313" key="11">
    <source>
        <dbReference type="Proteomes" id="UP000434223"/>
    </source>
</evidence>
<dbReference type="RefSeq" id="WP_006775656.1">
    <property type="nucleotide sequence ID" value="NZ_BQNJ01000001.1"/>
</dbReference>
<dbReference type="PROSITE" id="PS51257">
    <property type="entry name" value="PROKAR_LIPOPROTEIN"/>
    <property type="match status" value="1"/>
</dbReference>
<keyword evidence="5 7" id="KW-1133">Transmembrane helix</keyword>
<dbReference type="PROSITE" id="PS50928">
    <property type="entry name" value="ABC_TM1"/>
    <property type="match status" value="1"/>
</dbReference>
<feature type="transmembrane region" description="Helical" evidence="7">
    <location>
        <begin position="142"/>
        <end position="160"/>
    </location>
</feature>
<dbReference type="PANTHER" id="PTHR43744">
    <property type="entry name" value="ABC TRANSPORTER PERMEASE PROTEIN MG189-RELATED-RELATED"/>
    <property type="match status" value="1"/>
</dbReference>
<comment type="subcellular location">
    <subcellularLocation>
        <location evidence="1 7">Cell membrane</location>
        <topology evidence="1 7">Multi-pass membrane protein</topology>
    </subcellularLocation>
</comment>
<feature type="transmembrane region" description="Helical" evidence="7">
    <location>
        <begin position="75"/>
        <end position="96"/>
    </location>
</feature>
<dbReference type="InterPro" id="IPR035906">
    <property type="entry name" value="MetI-like_sf"/>
</dbReference>
<evidence type="ECO:0000256" key="5">
    <source>
        <dbReference type="ARBA" id="ARBA00022989"/>
    </source>
</evidence>
<dbReference type="PANTHER" id="PTHR43744:SF12">
    <property type="entry name" value="ABC TRANSPORTER PERMEASE PROTEIN MG189-RELATED"/>
    <property type="match status" value="1"/>
</dbReference>
<gene>
    <name evidence="9" type="primary">ugpE_1</name>
    <name evidence="9" type="ORF">CE91St55_18330</name>
    <name evidence="10" type="ORF">GNE07_29040</name>
</gene>
<sequence length="278" mass="30948">MTKRQGKAVLLNAVVIFACFIAVFPVFIMITGSLKTSQELYTNSAGFPVHPTLANFKRLLSFNSGLILRTFGNSIFVAASYTALSCLLASMAGYAFAKFKFRGRNVLFLLLLITMMIPAELNITPLYLIFSKMKWLNTYRVQIIPGAANVFAMFLMRQYMMSIPDSLIEAARIDGAGEWRIFSKIVLPISSPSIGALAILQFLSKWNELLYPKMMLTKQKLMPIMVILPTLNETDSARSVPWELVLSGCTLVTIPLIIVFLMFQDKFLSSVTLGAVKG</sequence>
<feature type="domain" description="ABC transmembrane type-1" evidence="8">
    <location>
        <begin position="71"/>
        <end position="263"/>
    </location>
</feature>
<feature type="transmembrane region" description="Helical" evidence="7">
    <location>
        <begin position="244"/>
        <end position="263"/>
    </location>
</feature>
<evidence type="ECO:0000256" key="3">
    <source>
        <dbReference type="ARBA" id="ARBA00022475"/>
    </source>
</evidence>
<feature type="transmembrane region" description="Helical" evidence="7">
    <location>
        <begin position="9"/>
        <end position="30"/>
    </location>
</feature>
<evidence type="ECO:0000256" key="4">
    <source>
        <dbReference type="ARBA" id="ARBA00022692"/>
    </source>
</evidence>
<dbReference type="OrthoDB" id="9787837at2"/>
<reference evidence="10 11" key="1">
    <citation type="submission" date="2019-09" db="EMBL/GenBank/DDBJ databases">
        <title>Draft genome sequencing of Hungatella hathewayi 123Y-2.</title>
        <authorList>
            <person name="Lv Q."/>
            <person name="Li S."/>
        </authorList>
    </citation>
    <scope>NUCLEOTIDE SEQUENCE [LARGE SCALE GENOMIC DNA]</scope>
    <source>
        <strain evidence="10 11">123Y-2</strain>
    </source>
</reference>
<feature type="transmembrane region" description="Helical" evidence="7">
    <location>
        <begin position="181"/>
        <end position="203"/>
    </location>
</feature>
<dbReference type="GO" id="GO:0005886">
    <property type="term" value="C:plasma membrane"/>
    <property type="evidence" value="ECO:0007669"/>
    <property type="project" value="UniProtKB-SubCell"/>
</dbReference>